<dbReference type="EMBL" id="VJZA01000001">
    <property type="protein sequence ID" value="TVT25927.1"/>
    <property type="molecule type" value="Genomic_DNA"/>
</dbReference>
<evidence type="ECO:0000313" key="9">
    <source>
        <dbReference type="Proteomes" id="UP000318578"/>
    </source>
</evidence>
<reference evidence="8 9" key="1">
    <citation type="submission" date="2019-07" db="EMBL/GenBank/DDBJ databases">
        <title>New species of Amycolatopsis and Streptomyces.</title>
        <authorList>
            <person name="Duangmal K."/>
            <person name="Teo W.F.A."/>
            <person name="Lipun K."/>
        </authorList>
    </citation>
    <scope>NUCLEOTIDE SEQUENCE [LARGE SCALE GENOMIC DNA]</scope>
    <source>
        <strain evidence="8 9">JCM 30562</strain>
    </source>
</reference>
<dbReference type="GO" id="GO:0006313">
    <property type="term" value="P:DNA transposition"/>
    <property type="evidence" value="ECO:0007669"/>
    <property type="project" value="UniProtKB-UniRule"/>
</dbReference>
<evidence type="ECO:0000256" key="3">
    <source>
        <dbReference type="ARBA" id="ARBA00022578"/>
    </source>
</evidence>
<gene>
    <name evidence="8" type="ORF">FNH06_00360</name>
</gene>
<feature type="region of interest" description="Disordered" evidence="7">
    <location>
        <begin position="132"/>
        <end position="170"/>
    </location>
</feature>
<dbReference type="PANTHER" id="PTHR33217:SF9">
    <property type="entry name" value="MUTATOR FAMILY TRANSPOSASE"/>
    <property type="match status" value="1"/>
</dbReference>
<keyword evidence="9" id="KW-1185">Reference proteome</keyword>
<evidence type="ECO:0000313" key="8">
    <source>
        <dbReference type="EMBL" id="TVT25927.1"/>
    </source>
</evidence>
<sequence length="206" mass="22769">MRSVTSAAVGWWCATEVLRLPYLRGALVRDFVPALRQFLGSTKGLSGPVIAQLTEQWKTEQRAFAQRGLSDVDYVYLWTDGIHVNILLEEGKLCLLAMIGVRTAGRKELVALTDGACLPSGVVVGMSATFGRKGSGRATHPSRAATTQARTPRPPREVTPKPAGRLGRKRRALPQVEQLRTWRRRPWTRFGAVTNATEFWETSRGA</sequence>
<organism evidence="8 9">
    <name type="scientific">Amycolatopsis acidiphila</name>
    <dbReference type="NCBI Taxonomy" id="715473"/>
    <lineage>
        <taxon>Bacteria</taxon>
        <taxon>Bacillati</taxon>
        <taxon>Actinomycetota</taxon>
        <taxon>Actinomycetes</taxon>
        <taxon>Pseudonocardiales</taxon>
        <taxon>Pseudonocardiaceae</taxon>
        <taxon>Amycolatopsis</taxon>
    </lineage>
</organism>
<proteinExistence type="inferred from homology"/>
<protein>
    <recommendedName>
        <fullName evidence="6">Mutator family transposase</fullName>
    </recommendedName>
</protein>
<evidence type="ECO:0000256" key="2">
    <source>
        <dbReference type="ARBA" id="ARBA00010961"/>
    </source>
</evidence>
<keyword evidence="6" id="KW-0814">Transposable element</keyword>
<comment type="caution">
    <text evidence="8">The sequence shown here is derived from an EMBL/GenBank/DDBJ whole genome shotgun (WGS) entry which is preliminary data.</text>
</comment>
<dbReference type="GO" id="GO:0004803">
    <property type="term" value="F:transposase activity"/>
    <property type="evidence" value="ECO:0007669"/>
    <property type="project" value="UniProtKB-UniRule"/>
</dbReference>
<evidence type="ECO:0000256" key="7">
    <source>
        <dbReference type="SAM" id="MobiDB-lite"/>
    </source>
</evidence>
<evidence type="ECO:0000256" key="1">
    <source>
        <dbReference type="ARBA" id="ARBA00002190"/>
    </source>
</evidence>
<keyword evidence="4 6" id="KW-0238">DNA-binding</keyword>
<evidence type="ECO:0000256" key="5">
    <source>
        <dbReference type="ARBA" id="ARBA00023172"/>
    </source>
</evidence>
<dbReference type="PANTHER" id="PTHR33217">
    <property type="entry name" value="TRANSPOSASE FOR INSERTION SEQUENCE ELEMENT IS1081"/>
    <property type="match status" value="1"/>
</dbReference>
<dbReference type="Proteomes" id="UP000318578">
    <property type="component" value="Unassembled WGS sequence"/>
</dbReference>
<accession>A0A558ANT4</accession>
<dbReference type="InterPro" id="IPR001207">
    <property type="entry name" value="Transposase_mutator"/>
</dbReference>
<comment type="similarity">
    <text evidence="2 6">Belongs to the transposase mutator family.</text>
</comment>
<comment type="function">
    <text evidence="1 6">Required for the transposition of the insertion element.</text>
</comment>
<keyword evidence="3 6" id="KW-0815">Transposition</keyword>
<dbReference type="AlphaFoldDB" id="A0A558ANT4"/>
<name>A0A558ANT4_9PSEU</name>
<dbReference type="OrthoDB" id="9793302at2"/>
<evidence type="ECO:0000256" key="6">
    <source>
        <dbReference type="RuleBase" id="RU365089"/>
    </source>
</evidence>
<keyword evidence="5 6" id="KW-0233">DNA recombination</keyword>
<dbReference type="GO" id="GO:0003677">
    <property type="term" value="F:DNA binding"/>
    <property type="evidence" value="ECO:0007669"/>
    <property type="project" value="UniProtKB-UniRule"/>
</dbReference>
<evidence type="ECO:0000256" key="4">
    <source>
        <dbReference type="ARBA" id="ARBA00023125"/>
    </source>
</evidence>
<dbReference type="Pfam" id="PF00872">
    <property type="entry name" value="Transposase_mut"/>
    <property type="match status" value="1"/>
</dbReference>